<feature type="transmembrane region" description="Helical" evidence="2">
    <location>
        <begin position="256"/>
        <end position="276"/>
    </location>
</feature>
<keyword evidence="2" id="KW-0472">Membrane</keyword>
<proteinExistence type="predicted"/>
<evidence type="ECO:0000256" key="2">
    <source>
        <dbReference type="SAM" id="Phobius"/>
    </source>
</evidence>
<name>A0A0M2NJV8_9FIRM</name>
<keyword evidence="3" id="KW-0732">Signal</keyword>
<dbReference type="AlphaFoldDB" id="A0A0M2NJV8"/>
<keyword evidence="2" id="KW-1133">Transmembrane helix</keyword>
<dbReference type="Proteomes" id="UP000034076">
    <property type="component" value="Unassembled WGS sequence"/>
</dbReference>
<dbReference type="PATRIC" id="fig|270498.16.peg.307"/>
<protein>
    <submittedName>
        <fullName evidence="4">Exopolysaccharide biosynthesis domain protein</fullName>
    </submittedName>
</protein>
<dbReference type="EMBL" id="LAYJ01000010">
    <property type="protein sequence ID" value="KKI52458.1"/>
    <property type="molecule type" value="Genomic_DNA"/>
</dbReference>
<evidence type="ECO:0000256" key="3">
    <source>
        <dbReference type="SAM" id="SignalP"/>
    </source>
</evidence>
<organism evidence="4 5">
    <name type="scientific">Christensenella hongkongensis</name>
    <dbReference type="NCBI Taxonomy" id="270498"/>
    <lineage>
        <taxon>Bacteria</taxon>
        <taxon>Bacillati</taxon>
        <taxon>Bacillota</taxon>
        <taxon>Clostridia</taxon>
        <taxon>Christensenellales</taxon>
        <taxon>Christensenellaceae</taxon>
        <taxon>Christensenella</taxon>
    </lineage>
</organism>
<dbReference type="STRING" id="270498.CHK_0028"/>
<feature type="region of interest" description="Disordered" evidence="1">
    <location>
        <begin position="138"/>
        <end position="254"/>
    </location>
</feature>
<comment type="caution">
    <text evidence="4">The sequence shown here is derived from an EMBL/GenBank/DDBJ whole genome shotgun (WGS) entry which is preliminary data.</text>
</comment>
<feature type="chain" id="PRO_5017957817" evidence="3">
    <location>
        <begin position="36"/>
        <end position="291"/>
    </location>
</feature>
<feature type="signal peptide" evidence="3">
    <location>
        <begin position="1"/>
        <end position="35"/>
    </location>
</feature>
<sequence>MRKGAVKTKKQKNNRIVMFLLTFLLLLSIPFTALAAGNGYHHVDWEPYFCMQAYDVTMTGVQANGFNEKGELENEIVKRSRSVVKTWENFEVYEGGYEKIDIGGLAALKEPGKYPVTMYLFADDTSSNYIEINVIITEPMPEPTPDPTPEPSPEPTPSLMPIPTMKPQEPSEPPQQDEPEAPASQTGKPAPDPKPNPTPGQTEAVVIEAEPEETPAPPAPSASAEPSVYAVKEPEPKETPEPEEEPQADENEVTPLAVGLFGASGIAGVLFALSIIKDLGSIRWYNSKRKK</sequence>
<keyword evidence="2" id="KW-0812">Transmembrane</keyword>
<evidence type="ECO:0000313" key="5">
    <source>
        <dbReference type="Proteomes" id="UP000034076"/>
    </source>
</evidence>
<feature type="compositionally biased region" description="Acidic residues" evidence="1">
    <location>
        <begin position="241"/>
        <end position="252"/>
    </location>
</feature>
<accession>A0A0M2NJV8</accession>
<keyword evidence="5" id="KW-1185">Reference proteome</keyword>
<gene>
    <name evidence="4" type="ORF">CHK_0028</name>
</gene>
<evidence type="ECO:0000313" key="4">
    <source>
        <dbReference type="EMBL" id="KKI52458.1"/>
    </source>
</evidence>
<reference evidence="4 5" key="1">
    <citation type="submission" date="2015-04" db="EMBL/GenBank/DDBJ databases">
        <title>Draft genome sequence of bacteremic isolate Catabacter hongkongensis type strain HKU16T.</title>
        <authorList>
            <person name="Lau S.K."/>
            <person name="Teng J.L."/>
            <person name="Huang Y."/>
            <person name="Curreem S.O."/>
            <person name="Tsui S.K."/>
            <person name="Woo P.C."/>
        </authorList>
    </citation>
    <scope>NUCLEOTIDE SEQUENCE [LARGE SCALE GENOMIC DNA]</scope>
    <source>
        <strain evidence="4 5">HKU16</strain>
    </source>
</reference>
<evidence type="ECO:0000256" key="1">
    <source>
        <dbReference type="SAM" id="MobiDB-lite"/>
    </source>
</evidence>
<feature type="compositionally biased region" description="Pro residues" evidence="1">
    <location>
        <begin position="140"/>
        <end position="160"/>
    </location>
</feature>